<dbReference type="InterPro" id="IPR002173">
    <property type="entry name" value="Carboh/pur_kinase_PfkB_CS"/>
</dbReference>
<dbReference type="InterPro" id="IPR050306">
    <property type="entry name" value="PfkB_Carbo_kinase"/>
</dbReference>
<keyword evidence="5" id="KW-0067">ATP-binding</keyword>
<evidence type="ECO:0000256" key="3">
    <source>
        <dbReference type="ARBA" id="ARBA00022741"/>
    </source>
</evidence>
<dbReference type="Proteomes" id="UP001500929">
    <property type="component" value="Unassembled WGS sequence"/>
</dbReference>
<dbReference type="PROSITE" id="PS00584">
    <property type="entry name" value="PFKB_KINASES_2"/>
    <property type="match status" value="1"/>
</dbReference>
<dbReference type="GO" id="GO:0016301">
    <property type="term" value="F:kinase activity"/>
    <property type="evidence" value="ECO:0007669"/>
    <property type="project" value="UniProtKB-KW"/>
</dbReference>
<dbReference type="InterPro" id="IPR029056">
    <property type="entry name" value="Ribokinase-like"/>
</dbReference>
<proteinExistence type="inferred from homology"/>
<gene>
    <name evidence="7" type="ORF">GCM10009851_08560</name>
</gene>
<evidence type="ECO:0000256" key="5">
    <source>
        <dbReference type="ARBA" id="ARBA00022840"/>
    </source>
</evidence>
<dbReference type="InterPro" id="IPR011611">
    <property type="entry name" value="PfkB_dom"/>
</dbReference>
<evidence type="ECO:0000256" key="1">
    <source>
        <dbReference type="ARBA" id="ARBA00010688"/>
    </source>
</evidence>
<evidence type="ECO:0000313" key="8">
    <source>
        <dbReference type="Proteomes" id="UP001500929"/>
    </source>
</evidence>
<organism evidence="7 8">
    <name type="scientific">Herbiconiux moechotypicola</name>
    <dbReference type="NCBI Taxonomy" id="637393"/>
    <lineage>
        <taxon>Bacteria</taxon>
        <taxon>Bacillati</taxon>
        <taxon>Actinomycetota</taxon>
        <taxon>Actinomycetes</taxon>
        <taxon>Micrococcales</taxon>
        <taxon>Microbacteriaceae</taxon>
        <taxon>Herbiconiux</taxon>
    </lineage>
</organism>
<evidence type="ECO:0000313" key="7">
    <source>
        <dbReference type="EMBL" id="GAA2226800.1"/>
    </source>
</evidence>
<accession>A0ABN3DC50</accession>
<dbReference type="Pfam" id="PF00294">
    <property type="entry name" value="PfkB"/>
    <property type="match status" value="1"/>
</dbReference>
<comment type="caution">
    <text evidence="7">The sequence shown here is derived from an EMBL/GenBank/DDBJ whole genome shotgun (WGS) entry which is preliminary data.</text>
</comment>
<comment type="similarity">
    <text evidence="1">Belongs to the carbohydrate kinase PfkB family.</text>
</comment>
<evidence type="ECO:0000256" key="4">
    <source>
        <dbReference type="ARBA" id="ARBA00022777"/>
    </source>
</evidence>
<dbReference type="EMBL" id="BAAAQY010000002">
    <property type="protein sequence ID" value="GAA2226800.1"/>
    <property type="molecule type" value="Genomic_DNA"/>
</dbReference>
<dbReference type="Gene3D" id="3.40.1190.20">
    <property type="match status" value="1"/>
</dbReference>
<reference evidence="7 8" key="1">
    <citation type="journal article" date="2019" name="Int. J. Syst. Evol. Microbiol.">
        <title>The Global Catalogue of Microorganisms (GCM) 10K type strain sequencing project: providing services to taxonomists for standard genome sequencing and annotation.</title>
        <authorList>
            <consortium name="The Broad Institute Genomics Platform"/>
            <consortium name="The Broad Institute Genome Sequencing Center for Infectious Disease"/>
            <person name="Wu L."/>
            <person name="Ma J."/>
        </authorList>
    </citation>
    <scope>NUCLEOTIDE SEQUENCE [LARGE SCALE GENOMIC DNA]</scope>
    <source>
        <strain evidence="7 8">JCM 16117</strain>
    </source>
</reference>
<dbReference type="SUPFAM" id="SSF53613">
    <property type="entry name" value="Ribokinase-like"/>
    <property type="match status" value="1"/>
</dbReference>
<keyword evidence="4 7" id="KW-0418">Kinase</keyword>
<keyword evidence="3" id="KW-0547">Nucleotide-binding</keyword>
<evidence type="ECO:0000256" key="2">
    <source>
        <dbReference type="ARBA" id="ARBA00022679"/>
    </source>
</evidence>
<keyword evidence="8" id="KW-1185">Reference proteome</keyword>
<dbReference type="PANTHER" id="PTHR43085">
    <property type="entry name" value="HEXOKINASE FAMILY MEMBER"/>
    <property type="match status" value="1"/>
</dbReference>
<evidence type="ECO:0000259" key="6">
    <source>
        <dbReference type="Pfam" id="PF00294"/>
    </source>
</evidence>
<sequence length="310" mass="31493">MLAIGEALVDVVVPDVPGAEPIEHPGGSPMNIAFGCARLGVPSTLLTAVGADARGRRIVDRLSAAGVTIADGSVRDEPTSTATAHLRADGSAEYEFDLRWSLPTETPELPELVHVGSIAAFLEPGAGQLVALLTAAAPLADAPVVTFDPNIRPSIVPPHAETLARFEQLAALSTVVKLSDEDADWLYPGQTPDEQLARILRLGPALAVMTRGGEGALLRAATGAACSAAGRPVDVVDTIGAGDSFMSALIARLAALLDGGTPAAALRDGSAFEVEALEALGGFAARCASVTVSRAGANPPTLAEVPPPPS</sequence>
<feature type="domain" description="Carbohydrate kinase PfkB" evidence="6">
    <location>
        <begin position="4"/>
        <end position="300"/>
    </location>
</feature>
<keyword evidence="2" id="KW-0808">Transferase</keyword>
<dbReference type="PANTHER" id="PTHR43085:SF1">
    <property type="entry name" value="PSEUDOURIDINE KINASE-RELATED"/>
    <property type="match status" value="1"/>
</dbReference>
<dbReference type="PROSITE" id="PS00583">
    <property type="entry name" value="PFKB_KINASES_1"/>
    <property type="match status" value="1"/>
</dbReference>
<name>A0ABN3DC50_9MICO</name>
<protein>
    <submittedName>
        <fullName evidence="7">Carbohydrate kinase</fullName>
    </submittedName>
</protein>